<feature type="compositionally biased region" description="Low complexity" evidence="1">
    <location>
        <begin position="126"/>
        <end position="141"/>
    </location>
</feature>
<dbReference type="Proteomes" id="UP001437256">
    <property type="component" value="Unassembled WGS sequence"/>
</dbReference>
<accession>A0ABR2Z8E7</accession>
<organism evidence="2 3">
    <name type="scientific">Marasmius tenuissimus</name>
    <dbReference type="NCBI Taxonomy" id="585030"/>
    <lineage>
        <taxon>Eukaryota</taxon>
        <taxon>Fungi</taxon>
        <taxon>Dikarya</taxon>
        <taxon>Basidiomycota</taxon>
        <taxon>Agaricomycotina</taxon>
        <taxon>Agaricomycetes</taxon>
        <taxon>Agaricomycetidae</taxon>
        <taxon>Agaricales</taxon>
        <taxon>Marasmiineae</taxon>
        <taxon>Marasmiaceae</taxon>
        <taxon>Marasmius</taxon>
    </lineage>
</organism>
<feature type="compositionally biased region" description="Polar residues" evidence="1">
    <location>
        <begin position="24"/>
        <end position="35"/>
    </location>
</feature>
<feature type="region of interest" description="Disordered" evidence="1">
    <location>
        <begin position="1"/>
        <end position="149"/>
    </location>
</feature>
<name>A0ABR2Z8E7_9AGAR</name>
<dbReference type="EMBL" id="JBBXMP010000397">
    <property type="protein sequence ID" value="KAL0057960.1"/>
    <property type="molecule type" value="Genomic_DNA"/>
</dbReference>
<protein>
    <submittedName>
        <fullName evidence="2">Uncharacterized protein</fullName>
    </submittedName>
</protein>
<sequence>MVEQKSLRPKAAGVDVGQKPTPARCTQTTGRVTTPPNRPKKQPQLEDRKVTPPKPTPSSASTTRPQAKPKIVEQQSLGTKAAGVSVREKPTPARHTRTAGKAIVTPNKPKEQSKQEDPKVTLANPTPSSARTTRSQTTRTNETAKKSWR</sequence>
<reference evidence="2 3" key="1">
    <citation type="submission" date="2024-05" db="EMBL/GenBank/DDBJ databases">
        <title>A draft genome resource for the thread blight pathogen Marasmius tenuissimus strain MS-2.</title>
        <authorList>
            <person name="Yulfo-Soto G.E."/>
            <person name="Baruah I.K."/>
            <person name="Amoako-Attah I."/>
            <person name="Bukari Y."/>
            <person name="Meinhardt L.W."/>
            <person name="Bailey B.A."/>
            <person name="Cohen S.P."/>
        </authorList>
    </citation>
    <scope>NUCLEOTIDE SEQUENCE [LARGE SCALE GENOMIC DNA]</scope>
    <source>
        <strain evidence="2 3">MS-2</strain>
    </source>
</reference>
<feature type="compositionally biased region" description="Basic and acidic residues" evidence="1">
    <location>
        <begin position="108"/>
        <end position="119"/>
    </location>
</feature>
<evidence type="ECO:0000256" key="1">
    <source>
        <dbReference type="SAM" id="MobiDB-lite"/>
    </source>
</evidence>
<keyword evidence="3" id="KW-1185">Reference proteome</keyword>
<evidence type="ECO:0000313" key="2">
    <source>
        <dbReference type="EMBL" id="KAL0057960.1"/>
    </source>
</evidence>
<comment type="caution">
    <text evidence="2">The sequence shown here is derived from an EMBL/GenBank/DDBJ whole genome shotgun (WGS) entry which is preliminary data.</text>
</comment>
<gene>
    <name evidence="2" type="ORF">AAF712_015380</name>
</gene>
<proteinExistence type="predicted"/>
<evidence type="ECO:0000313" key="3">
    <source>
        <dbReference type="Proteomes" id="UP001437256"/>
    </source>
</evidence>